<dbReference type="EMBL" id="JAKUCV010007330">
    <property type="protein sequence ID" value="KAJ4823889.1"/>
    <property type="molecule type" value="Genomic_DNA"/>
</dbReference>
<gene>
    <name evidence="2" type="ORF">Tsubulata_035684</name>
</gene>
<evidence type="ECO:0000256" key="1">
    <source>
        <dbReference type="SAM" id="MobiDB-lite"/>
    </source>
</evidence>
<proteinExistence type="predicted"/>
<feature type="non-terminal residue" evidence="2">
    <location>
        <position position="70"/>
    </location>
</feature>
<comment type="caution">
    <text evidence="2">The sequence shown here is derived from an EMBL/GenBank/DDBJ whole genome shotgun (WGS) entry which is preliminary data.</text>
</comment>
<organism evidence="2 3">
    <name type="scientific">Turnera subulata</name>
    <dbReference type="NCBI Taxonomy" id="218843"/>
    <lineage>
        <taxon>Eukaryota</taxon>
        <taxon>Viridiplantae</taxon>
        <taxon>Streptophyta</taxon>
        <taxon>Embryophyta</taxon>
        <taxon>Tracheophyta</taxon>
        <taxon>Spermatophyta</taxon>
        <taxon>Magnoliopsida</taxon>
        <taxon>eudicotyledons</taxon>
        <taxon>Gunneridae</taxon>
        <taxon>Pentapetalae</taxon>
        <taxon>rosids</taxon>
        <taxon>fabids</taxon>
        <taxon>Malpighiales</taxon>
        <taxon>Passifloraceae</taxon>
        <taxon>Turnera</taxon>
    </lineage>
</organism>
<evidence type="ECO:0000313" key="3">
    <source>
        <dbReference type="Proteomes" id="UP001141552"/>
    </source>
</evidence>
<name>A0A9Q0J0L2_9ROSI</name>
<keyword evidence="3" id="KW-1185">Reference proteome</keyword>
<reference evidence="2" key="1">
    <citation type="submission" date="2022-02" db="EMBL/GenBank/DDBJ databases">
        <authorList>
            <person name="Henning P.M."/>
            <person name="McCubbin A.G."/>
            <person name="Shore J.S."/>
        </authorList>
    </citation>
    <scope>NUCLEOTIDE SEQUENCE</scope>
    <source>
        <strain evidence="2">F60SS</strain>
        <tissue evidence="2">Leaves</tissue>
    </source>
</reference>
<accession>A0A9Q0J0L2</accession>
<feature type="region of interest" description="Disordered" evidence="1">
    <location>
        <begin position="51"/>
        <end position="70"/>
    </location>
</feature>
<reference evidence="2" key="2">
    <citation type="journal article" date="2023" name="Plants (Basel)">
        <title>Annotation of the Turnera subulata (Passifloraceae) Draft Genome Reveals the S-Locus Evolved after the Divergence of Turneroideae from Passifloroideae in a Stepwise Manner.</title>
        <authorList>
            <person name="Henning P.M."/>
            <person name="Roalson E.H."/>
            <person name="Mir W."/>
            <person name="McCubbin A.G."/>
            <person name="Shore J.S."/>
        </authorList>
    </citation>
    <scope>NUCLEOTIDE SEQUENCE</scope>
    <source>
        <strain evidence="2">F60SS</strain>
    </source>
</reference>
<dbReference type="AlphaFoldDB" id="A0A9Q0J0L2"/>
<protein>
    <submittedName>
        <fullName evidence="2">Uncharacterized protein</fullName>
    </submittedName>
</protein>
<sequence>VADIGSAYCFKVHLGKPLEVWSCTGFPLHFPSSSPLICCSSRQFRCHCTTVSPQPQPASPEITPPTSVKQ</sequence>
<evidence type="ECO:0000313" key="2">
    <source>
        <dbReference type="EMBL" id="KAJ4823889.1"/>
    </source>
</evidence>
<dbReference type="Proteomes" id="UP001141552">
    <property type="component" value="Unassembled WGS sequence"/>
</dbReference>